<dbReference type="Pfam" id="PF04960">
    <property type="entry name" value="Glutaminase"/>
    <property type="match status" value="1"/>
</dbReference>
<protein>
    <recommendedName>
        <fullName evidence="6 7">Glutaminase</fullName>
        <ecNumber evidence="3 7">3.5.1.2</ecNumber>
    </recommendedName>
</protein>
<dbReference type="PANTHER" id="PTHR12544:SF29">
    <property type="entry name" value="GLUTAMINASE"/>
    <property type="match status" value="1"/>
</dbReference>
<organism evidence="10 11">
    <name type="scientific">Catellatospora methionotrophica</name>
    <dbReference type="NCBI Taxonomy" id="121620"/>
    <lineage>
        <taxon>Bacteria</taxon>
        <taxon>Bacillati</taxon>
        <taxon>Actinomycetota</taxon>
        <taxon>Actinomycetes</taxon>
        <taxon>Micromonosporales</taxon>
        <taxon>Micromonosporaceae</taxon>
        <taxon>Catellatospora</taxon>
    </lineage>
</organism>
<keyword evidence="11" id="KW-1185">Reference proteome</keyword>
<evidence type="ECO:0000256" key="8">
    <source>
        <dbReference type="SAM" id="MobiDB-lite"/>
    </source>
</evidence>
<dbReference type="Pfam" id="PF01740">
    <property type="entry name" value="STAS"/>
    <property type="match status" value="1"/>
</dbReference>
<dbReference type="InterPro" id="IPR012338">
    <property type="entry name" value="Beta-lactam/transpept-like"/>
</dbReference>
<evidence type="ECO:0000259" key="9">
    <source>
        <dbReference type="PROSITE" id="PS50801"/>
    </source>
</evidence>
<sequence>MAAVGAVSRALAELHARLAVVDGGAVADYIPQLALADPAAFGLALVSMDGHRYSAGDALAPLTIQSVSKPFVYALALAELGLDAVTARVGAEPSGEGFNAISLEPGTGRPANPMINAGAIVTTSLIPADSPGERFARILACLSAFAGRQLDVDEAVYASESRTGDRNRALAYLMRGAGSLTGDVEQAVDDYFRQCAVRVTAADLAVMAATLAGGGVNPVTGEPVVPELTAERVLAVMATCGMYDAAGDWLLRVGLPAKGGVSGALIACSPARFGIAAYSPPLDPVGNPVRGVLALRELSERYALHLMHHPGAAPATVARDLHGESVALVTAQGPLEFTTTERLLSALADAVAPLPSAGGVVLDLDRVTRVDGASAAMVREELTALRRRGLTVAAVGEAGAAVLDDPDHVFGTRERALAWCEQQVAAAEPPAELHRPGDLAGQPGDPHW</sequence>
<proteinExistence type="inferred from homology"/>
<evidence type="ECO:0000256" key="5">
    <source>
        <dbReference type="ARBA" id="ARBA00049534"/>
    </source>
</evidence>
<name>A0A8J3L8H0_9ACTN</name>
<feature type="domain" description="STAS" evidence="9">
    <location>
        <begin position="324"/>
        <end position="396"/>
    </location>
</feature>
<dbReference type="SUPFAM" id="SSF56601">
    <property type="entry name" value="beta-lactamase/transpeptidase-like"/>
    <property type="match status" value="1"/>
</dbReference>
<dbReference type="GO" id="GO:0004359">
    <property type="term" value="F:glutaminase activity"/>
    <property type="evidence" value="ECO:0007669"/>
    <property type="project" value="UniProtKB-UniRule"/>
</dbReference>
<evidence type="ECO:0000313" key="11">
    <source>
        <dbReference type="Proteomes" id="UP000660339"/>
    </source>
</evidence>
<accession>A0A8J3L8H0</accession>
<dbReference type="GO" id="GO:0006537">
    <property type="term" value="P:glutamate biosynthetic process"/>
    <property type="evidence" value="ECO:0007669"/>
    <property type="project" value="TreeGrafter"/>
</dbReference>
<dbReference type="RefSeq" id="WP_166382857.1">
    <property type="nucleotide sequence ID" value="NZ_BAAATT010000014.1"/>
</dbReference>
<evidence type="ECO:0000256" key="1">
    <source>
        <dbReference type="ARBA" id="ARBA00011076"/>
    </source>
</evidence>
<dbReference type="EC" id="3.5.1.2" evidence="3 7"/>
<feature type="region of interest" description="Disordered" evidence="8">
    <location>
        <begin position="427"/>
        <end position="448"/>
    </location>
</feature>
<evidence type="ECO:0000256" key="3">
    <source>
        <dbReference type="ARBA" id="ARBA00012918"/>
    </source>
</evidence>
<dbReference type="GO" id="GO:0006543">
    <property type="term" value="P:L-glutamine catabolic process"/>
    <property type="evidence" value="ECO:0007669"/>
    <property type="project" value="TreeGrafter"/>
</dbReference>
<feature type="binding site" evidence="7">
    <location>
        <position position="191"/>
    </location>
    <ligand>
        <name>substrate</name>
    </ligand>
</feature>
<comment type="catalytic activity">
    <reaction evidence="5 7">
        <text>L-glutamine + H2O = L-glutamate + NH4(+)</text>
        <dbReference type="Rhea" id="RHEA:15889"/>
        <dbReference type="ChEBI" id="CHEBI:15377"/>
        <dbReference type="ChEBI" id="CHEBI:28938"/>
        <dbReference type="ChEBI" id="CHEBI:29985"/>
        <dbReference type="ChEBI" id="CHEBI:58359"/>
        <dbReference type="EC" id="3.5.1.2"/>
    </reaction>
</comment>
<evidence type="ECO:0000256" key="6">
    <source>
        <dbReference type="ARBA" id="ARBA00070405"/>
    </source>
</evidence>
<evidence type="ECO:0000256" key="7">
    <source>
        <dbReference type="HAMAP-Rule" id="MF_00313"/>
    </source>
</evidence>
<dbReference type="Gene3D" id="3.30.750.24">
    <property type="entry name" value="STAS domain"/>
    <property type="match status" value="1"/>
</dbReference>
<dbReference type="HAMAP" id="MF_00313">
    <property type="entry name" value="Glutaminase"/>
    <property type="match status" value="1"/>
</dbReference>
<keyword evidence="7" id="KW-0007">Acetylation</keyword>
<comment type="caution">
    <text evidence="10">The sequence shown here is derived from an EMBL/GenBank/DDBJ whole genome shotgun (WGS) entry which is preliminary data.</text>
</comment>
<feature type="binding site" evidence="7">
    <location>
        <position position="167"/>
    </location>
    <ligand>
        <name>substrate</name>
    </ligand>
</feature>
<dbReference type="Gene3D" id="3.40.710.10">
    <property type="entry name" value="DD-peptidase/beta-lactamase superfamily"/>
    <property type="match status" value="1"/>
</dbReference>
<dbReference type="InterPro" id="IPR015868">
    <property type="entry name" value="Glutaminase"/>
</dbReference>
<dbReference type="AlphaFoldDB" id="A0A8J3L8H0"/>
<dbReference type="InterPro" id="IPR002645">
    <property type="entry name" value="STAS_dom"/>
</dbReference>
<reference evidence="10" key="1">
    <citation type="submission" date="2021-01" db="EMBL/GenBank/DDBJ databases">
        <title>Whole genome shotgun sequence of Catellatospora methionotrophica NBRC 14553.</title>
        <authorList>
            <person name="Komaki H."/>
            <person name="Tamura T."/>
        </authorList>
    </citation>
    <scope>NUCLEOTIDE SEQUENCE</scope>
    <source>
        <strain evidence="10">NBRC 14553</strain>
    </source>
</reference>
<feature type="binding site" evidence="7">
    <location>
        <position position="116"/>
    </location>
    <ligand>
        <name>substrate</name>
    </ligand>
</feature>
<keyword evidence="4 7" id="KW-0378">Hydrolase</keyword>
<feature type="binding site" evidence="7">
    <location>
        <position position="261"/>
    </location>
    <ligand>
        <name>substrate</name>
    </ligand>
</feature>
<dbReference type="SUPFAM" id="SSF52091">
    <property type="entry name" value="SpoIIaa-like"/>
    <property type="match status" value="1"/>
</dbReference>
<evidence type="ECO:0000313" key="10">
    <source>
        <dbReference type="EMBL" id="GIG13619.1"/>
    </source>
</evidence>
<comment type="subunit">
    <text evidence="2 7">Homotetramer.</text>
</comment>
<dbReference type="FunFam" id="3.40.710.10:FF:000005">
    <property type="entry name" value="Glutaminase"/>
    <property type="match status" value="1"/>
</dbReference>
<gene>
    <name evidence="7" type="primary">glsA</name>
    <name evidence="10" type="ORF">Cme02nite_19510</name>
</gene>
<comment type="similarity">
    <text evidence="1 7">Belongs to the glutaminase family.</text>
</comment>
<dbReference type="Proteomes" id="UP000660339">
    <property type="component" value="Unassembled WGS sequence"/>
</dbReference>
<dbReference type="NCBIfam" id="TIGR03814">
    <property type="entry name" value="Gln_ase"/>
    <property type="match status" value="1"/>
</dbReference>
<dbReference type="PANTHER" id="PTHR12544">
    <property type="entry name" value="GLUTAMINASE"/>
    <property type="match status" value="1"/>
</dbReference>
<dbReference type="EMBL" id="BONJ01000007">
    <property type="protein sequence ID" value="GIG13619.1"/>
    <property type="molecule type" value="Genomic_DNA"/>
</dbReference>
<feature type="binding site" evidence="7">
    <location>
        <position position="243"/>
    </location>
    <ligand>
        <name>substrate</name>
    </ligand>
</feature>
<evidence type="ECO:0000256" key="4">
    <source>
        <dbReference type="ARBA" id="ARBA00022801"/>
    </source>
</evidence>
<feature type="binding site" evidence="7">
    <location>
        <position position="160"/>
    </location>
    <ligand>
        <name>substrate</name>
    </ligand>
</feature>
<feature type="binding site" evidence="7">
    <location>
        <position position="66"/>
    </location>
    <ligand>
        <name>substrate</name>
    </ligand>
</feature>
<dbReference type="PROSITE" id="PS50801">
    <property type="entry name" value="STAS"/>
    <property type="match status" value="1"/>
</dbReference>
<evidence type="ECO:0000256" key="2">
    <source>
        <dbReference type="ARBA" id="ARBA00011881"/>
    </source>
</evidence>
<dbReference type="InterPro" id="IPR036513">
    <property type="entry name" value="STAS_dom_sf"/>
</dbReference>